<evidence type="ECO:0000259" key="1">
    <source>
        <dbReference type="Pfam" id="PF00534"/>
    </source>
</evidence>
<evidence type="ECO:0000313" key="4">
    <source>
        <dbReference type="Proteomes" id="UP001652431"/>
    </source>
</evidence>
<gene>
    <name evidence="3" type="ORF">OCV99_11775</name>
</gene>
<dbReference type="Proteomes" id="UP001652431">
    <property type="component" value="Unassembled WGS sequence"/>
</dbReference>
<reference evidence="3 4" key="1">
    <citation type="journal article" date="2021" name="ISME Commun">
        <title>Automated analysis of genomic sequences facilitates high-throughput and comprehensive description of bacteria.</title>
        <authorList>
            <person name="Hitch T.C.A."/>
        </authorList>
    </citation>
    <scope>NUCLEOTIDE SEQUENCE [LARGE SCALE GENOMIC DNA]</scope>
    <source>
        <strain evidence="3 4">Sanger_03</strain>
    </source>
</reference>
<name>A0ABT2RP75_9FIRM</name>
<keyword evidence="3" id="KW-0328">Glycosyltransferase</keyword>
<dbReference type="InterPro" id="IPR001296">
    <property type="entry name" value="Glyco_trans_1"/>
</dbReference>
<dbReference type="Pfam" id="PF13439">
    <property type="entry name" value="Glyco_transf_4"/>
    <property type="match status" value="1"/>
</dbReference>
<dbReference type="RefSeq" id="WP_158370721.1">
    <property type="nucleotide sequence ID" value="NZ_JAOQJU010000015.1"/>
</dbReference>
<evidence type="ECO:0000259" key="2">
    <source>
        <dbReference type="Pfam" id="PF13439"/>
    </source>
</evidence>
<sequence>MKILMINVVCGIRSTGRICTDLATALEAQGHEVKIAYGREKVPEQFKKYAVKIGSDWDVKVHGVKARLLDGAGFGSKKATKQFVKWMKEYDPDVIHLHNLHGYYINIEVLFDYLKCSGKKVIWTLHDCWAFTGHSAYCDAVKCERWSKGCYKCPQIKEYPKSFIDRSKQNWKKKKTIFSGVSDMTIITPSHWLAGLTRKSFLSEYPVEVIHNGIDTSQFMPLENDFREFYHLEDKFVVLGVATAWSDLKGYSDFLKLAEMLDDKFKIVMVGLTEKQLKELPPKIIGIKRTASVKELTYIYSAVDVFVNLTYCDSYGLVNVESILCGTPVISYDTGGCAESVGLCGYVVPQGDIKTIYDMIKKIKTKPLDLKVDRLACDNKRTIKEYLGKYRGTGNKRLIYPIK</sequence>
<dbReference type="SUPFAM" id="SSF53756">
    <property type="entry name" value="UDP-Glycosyltransferase/glycogen phosphorylase"/>
    <property type="match status" value="1"/>
</dbReference>
<dbReference type="Gene3D" id="3.40.50.2000">
    <property type="entry name" value="Glycogen Phosphorylase B"/>
    <property type="match status" value="2"/>
</dbReference>
<dbReference type="PANTHER" id="PTHR12526">
    <property type="entry name" value="GLYCOSYLTRANSFERASE"/>
    <property type="match status" value="1"/>
</dbReference>
<feature type="domain" description="Glycosyltransferase subfamily 4-like N-terminal" evidence="2">
    <location>
        <begin position="16"/>
        <end position="217"/>
    </location>
</feature>
<dbReference type="InterPro" id="IPR028098">
    <property type="entry name" value="Glyco_trans_4-like_N"/>
</dbReference>
<dbReference type="EC" id="2.4.-.-" evidence="3"/>
<dbReference type="EMBL" id="JAOQJU010000015">
    <property type="protein sequence ID" value="MCU6687207.1"/>
    <property type="molecule type" value="Genomic_DNA"/>
</dbReference>
<dbReference type="GO" id="GO:0016757">
    <property type="term" value="F:glycosyltransferase activity"/>
    <property type="evidence" value="ECO:0007669"/>
    <property type="project" value="UniProtKB-KW"/>
</dbReference>
<dbReference type="Pfam" id="PF00534">
    <property type="entry name" value="Glycos_transf_1"/>
    <property type="match status" value="1"/>
</dbReference>
<comment type="caution">
    <text evidence="3">The sequence shown here is derived from an EMBL/GenBank/DDBJ whole genome shotgun (WGS) entry which is preliminary data.</text>
</comment>
<accession>A0ABT2RP75</accession>
<keyword evidence="3" id="KW-0808">Transferase</keyword>
<proteinExistence type="predicted"/>
<feature type="domain" description="Glycosyl transferase family 1" evidence="1">
    <location>
        <begin position="232"/>
        <end position="367"/>
    </location>
</feature>
<organism evidence="3 4">
    <name type="scientific">Dorea acetigenes</name>
    <dbReference type="NCBI Taxonomy" id="2981787"/>
    <lineage>
        <taxon>Bacteria</taxon>
        <taxon>Bacillati</taxon>
        <taxon>Bacillota</taxon>
        <taxon>Clostridia</taxon>
        <taxon>Lachnospirales</taxon>
        <taxon>Lachnospiraceae</taxon>
        <taxon>Dorea</taxon>
    </lineage>
</organism>
<keyword evidence="4" id="KW-1185">Reference proteome</keyword>
<protein>
    <submittedName>
        <fullName evidence="3">Glycosyltransferase</fullName>
        <ecNumber evidence="3">2.4.-.-</ecNumber>
    </submittedName>
</protein>
<evidence type="ECO:0000313" key="3">
    <source>
        <dbReference type="EMBL" id="MCU6687207.1"/>
    </source>
</evidence>